<proteinExistence type="predicted"/>
<accession>A0A4Y2UDK2</accession>
<dbReference type="Proteomes" id="UP000499080">
    <property type="component" value="Unassembled WGS sequence"/>
</dbReference>
<gene>
    <name evidence="1" type="ORF">AVEN_195201_1</name>
</gene>
<reference evidence="1 2" key="1">
    <citation type="journal article" date="2019" name="Sci. Rep.">
        <title>Orb-weaving spider Araneus ventricosus genome elucidates the spidroin gene catalogue.</title>
        <authorList>
            <person name="Kono N."/>
            <person name="Nakamura H."/>
            <person name="Ohtoshi R."/>
            <person name="Moran D.A.P."/>
            <person name="Shinohara A."/>
            <person name="Yoshida Y."/>
            <person name="Fujiwara M."/>
            <person name="Mori M."/>
            <person name="Tomita M."/>
            <person name="Arakawa K."/>
        </authorList>
    </citation>
    <scope>NUCLEOTIDE SEQUENCE [LARGE SCALE GENOMIC DNA]</scope>
</reference>
<keyword evidence="2" id="KW-1185">Reference proteome</keyword>
<evidence type="ECO:0000313" key="2">
    <source>
        <dbReference type="Proteomes" id="UP000499080"/>
    </source>
</evidence>
<sequence>ARMALESTNSFEWSCKDNILGFHGPSEQQTHCQSMSRGPPLSKKKLDITFLAFAAEWSSGHWDPVCHHSTLNRQTH</sequence>
<organism evidence="1 2">
    <name type="scientific">Araneus ventricosus</name>
    <name type="common">Orbweaver spider</name>
    <name type="synonym">Epeira ventricosa</name>
    <dbReference type="NCBI Taxonomy" id="182803"/>
    <lineage>
        <taxon>Eukaryota</taxon>
        <taxon>Metazoa</taxon>
        <taxon>Ecdysozoa</taxon>
        <taxon>Arthropoda</taxon>
        <taxon>Chelicerata</taxon>
        <taxon>Arachnida</taxon>
        <taxon>Araneae</taxon>
        <taxon>Araneomorphae</taxon>
        <taxon>Entelegynae</taxon>
        <taxon>Araneoidea</taxon>
        <taxon>Araneidae</taxon>
        <taxon>Araneus</taxon>
    </lineage>
</organism>
<evidence type="ECO:0000313" key="1">
    <source>
        <dbReference type="EMBL" id="GBO09627.1"/>
    </source>
</evidence>
<protein>
    <submittedName>
        <fullName evidence="1">Uncharacterized protein</fullName>
    </submittedName>
</protein>
<name>A0A4Y2UDK2_ARAVE</name>
<dbReference type="AlphaFoldDB" id="A0A4Y2UDK2"/>
<dbReference type="EMBL" id="BGPR01034985">
    <property type="protein sequence ID" value="GBO09627.1"/>
    <property type="molecule type" value="Genomic_DNA"/>
</dbReference>
<comment type="caution">
    <text evidence="1">The sequence shown here is derived from an EMBL/GenBank/DDBJ whole genome shotgun (WGS) entry which is preliminary data.</text>
</comment>
<feature type="non-terminal residue" evidence="1">
    <location>
        <position position="1"/>
    </location>
</feature>